<dbReference type="Gene3D" id="3.30.750.24">
    <property type="entry name" value="STAS domain"/>
    <property type="match status" value="1"/>
</dbReference>
<dbReference type="NCBIfam" id="TIGR00377">
    <property type="entry name" value="ant_ant_sig"/>
    <property type="match status" value="1"/>
</dbReference>
<evidence type="ECO:0000256" key="1">
    <source>
        <dbReference type="ARBA" id="ARBA00009013"/>
    </source>
</evidence>
<accession>A0A9X2VSV0</accession>
<dbReference type="Pfam" id="PF01740">
    <property type="entry name" value="STAS"/>
    <property type="match status" value="1"/>
</dbReference>
<sequence>MDGGPEESPPLTVRCDFHAGAVVVAASGELDLDTVPDLERHVVAAVEAATACTSTAVVVVDLTLVSYVDSSGLNMLVRCHELALRHGLGLRVAASDRRVLRPIAATSLERVLDLYPTTAEALVLPTA</sequence>
<feature type="domain" description="STAS" evidence="3">
    <location>
        <begin position="11"/>
        <end position="125"/>
    </location>
</feature>
<gene>
    <name evidence="4" type="ORF">NZH93_34620</name>
</gene>
<dbReference type="InterPro" id="IPR002645">
    <property type="entry name" value="STAS_dom"/>
</dbReference>
<dbReference type="AlphaFoldDB" id="A0A9X2VSV0"/>
<comment type="similarity">
    <text evidence="1 2">Belongs to the anti-sigma-factor antagonist family.</text>
</comment>
<dbReference type="RefSeq" id="WP_259627498.1">
    <property type="nucleotide sequence ID" value="NZ_JANYMP010000021.1"/>
</dbReference>
<dbReference type="InterPro" id="IPR036513">
    <property type="entry name" value="STAS_dom_sf"/>
</dbReference>
<dbReference type="PANTHER" id="PTHR33495:SF2">
    <property type="entry name" value="ANTI-SIGMA FACTOR ANTAGONIST TM_1081-RELATED"/>
    <property type="match status" value="1"/>
</dbReference>
<evidence type="ECO:0000313" key="4">
    <source>
        <dbReference type="EMBL" id="MCS7482014.1"/>
    </source>
</evidence>
<dbReference type="PROSITE" id="PS50801">
    <property type="entry name" value="STAS"/>
    <property type="match status" value="1"/>
</dbReference>
<organism evidence="4 5">
    <name type="scientific">Umezawaea endophytica</name>
    <dbReference type="NCBI Taxonomy" id="1654476"/>
    <lineage>
        <taxon>Bacteria</taxon>
        <taxon>Bacillati</taxon>
        <taxon>Actinomycetota</taxon>
        <taxon>Actinomycetes</taxon>
        <taxon>Pseudonocardiales</taxon>
        <taxon>Pseudonocardiaceae</taxon>
        <taxon>Umezawaea</taxon>
    </lineage>
</organism>
<proteinExistence type="inferred from homology"/>
<name>A0A9X2VSV0_9PSEU</name>
<dbReference type="Proteomes" id="UP001141259">
    <property type="component" value="Unassembled WGS sequence"/>
</dbReference>
<evidence type="ECO:0000259" key="3">
    <source>
        <dbReference type="PROSITE" id="PS50801"/>
    </source>
</evidence>
<evidence type="ECO:0000256" key="2">
    <source>
        <dbReference type="RuleBase" id="RU003749"/>
    </source>
</evidence>
<keyword evidence="5" id="KW-1185">Reference proteome</keyword>
<dbReference type="CDD" id="cd07043">
    <property type="entry name" value="STAS_anti-anti-sigma_factors"/>
    <property type="match status" value="1"/>
</dbReference>
<dbReference type="PANTHER" id="PTHR33495">
    <property type="entry name" value="ANTI-SIGMA FACTOR ANTAGONIST TM_1081-RELATED-RELATED"/>
    <property type="match status" value="1"/>
</dbReference>
<protein>
    <recommendedName>
        <fullName evidence="2">Anti-sigma factor antagonist</fullName>
    </recommendedName>
</protein>
<reference evidence="4" key="1">
    <citation type="submission" date="2022-08" db="EMBL/GenBank/DDBJ databases">
        <authorList>
            <person name="Tistechok S."/>
            <person name="Samborskyy M."/>
            <person name="Roman I."/>
        </authorList>
    </citation>
    <scope>NUCLEOTIDE SEQUENCE</scope>
    <source>
        <strain evidence="4">DSM 103496</strain>
    </source>
</reference>
<evidence type="ECO:0000313" key="5">
    <source>
        <dbReference type="Proteomes" id="UP001141259"/>
    </source>
</evidence>
<dbReference type="SUPFAM" id="SSF52091">
    <property type="entry name" value="SpoIIaa-like"/>
    <property type="match status" value="1"/>
</dbReference>
<dbReference type="EMBL" id="JANYMP010000021">
    <property type="protein sequence ID" value="MCS7482014.1"/>
    <property type="molecule type" value="Genomic_DNA"/>
</dbReference>
<comment type="caution">
    <text evidence="4">The sequence shown here is derived from an EMBL/GenBank/DDBJ whole genome shotgun (WGS) entry which is preliminary data.</text>
</comment>
<dbReference type="GO" id="GO:0043856">
    <property type="term" value="F:anti-sigma factor antagonist activity"/>
    <property type="evidence" value="ECO:0007669"/>
    <property type="project" value="InterPro"/>
</dbReference>
<dbReference type="InterPro" id="IPR003658">
    <property type="entry name" value="Anti-sigma_ant"/>
</dbReference>